<evidence type="ECO:0000313" key="2">
    <source>
        <dbReference type="Proteomes" id="UP001064048"/>
    </source>
</evidence>
<proteinExistence type="predicted"/>
<gene>
    <name evidence="1" type="ORF">MSG28_003143</name>
</gene>
<organism evidence="1 2">
    <name type="scientific">Choristoneura fumiferana</name>
    <name type="common">Spruce budworm moth</name>
    <name type="synonym">Archips fumiferana</name>
    <dbReference type="NCBI Taxonomy" id="7141"/>
    <lineage>
        <taxon>Eukaryota</taxon>
        <taxon>Metazoa</taxon>
        <taxon>Ecdysozoa</taxon>
        <taxon>Arthropoda</taxon>
        <taxon>Hexapoda</taxon>
        <taxon>Insecta</taxon>
        <taxon>Pterygota</taxon>
        <taxon>Neoptera</taxon>
        <taxon>Endopterygota</taxon>
        <taxon>Lepidoptera</taxon>
        <taxon>Glossata</taxon>
        <taxon>Ditrysia</taxon>
        <taxon>Tortricoidea</taxon>
        <taxon>Tortricidae</taxon>
        <taxon>Tortricinae</taxon>
        <taxon>Choristoneura</taxon>
    </lineage>
</organism>
<accession>A0ACC0KDJ4</accession>
<dbReference type="EMBL" id="CM046105">
    <property type="protein sequence ID" value="KAI8434606.1"/>
    <property type="molecule type" value="Genomic_DNA"/>
</dbReference>
<name>A0ACC0KDJ4_CHOFU</name>
<reference evidence="1 2" key="1">
    <citation type="journal article" date="2022" name="Genome Biol. Evol.">
        <title>The Spruce Budworm Genome: Reconstructing the Evolutionary History of Antifreeze Proteins.</title>
        <authorList>
            <person name="Beliveau C."/>
            <person name="Gagne P."/>
            <person name="Picq S."/>
            <person name="Vernygora O."/>
            <person name="Keeling C.I."/>
            <person name="Pinkney K."/>
            <person name="Doucet D."/>
            <person name="Wen F."/>
            <person name="Johnston J.S."/>
            <person name="Maaroufi H."/>
            <person name="Boyle B."/>
            <person name="Laroche J."/>
            <person name="Dewar K."/>
            <person name="Juretic N."/>
            <person name="Blackburn G."/>
            <person name="Nisole A."/>
            <person name="Brunet B."/>
            <person name="Brandao M."/>
            <person name="Lumley L."/>
            <person name="Duan J."/>
            <person name="Quan G."/>
            <person name="Lucarotti C.J."/>
            <person name="Roe A.D."/>
            <person name="Sperling F.A.H."/>
            <person name="Levesque R.C."/>
            <person name="Cusson M."/>
        </authorList>
    </citation>
    <scope>NUCLEOTIDE SEQUENCE [LARGE SCALE GENOMIC DNA]</scope>
    <source>
        <strain evidence="1">Glfc:IPQL:Cfum</strain>
    </source>
</reference>
<dbReference type="Proteomes" id="UP001064048">
    <property type="component" value="Chromosome 5"/>
</dbReference>
<evidence type="ECO:0000313" key="1">
    <source>
        <dbReference type="EMBL" id="KAI8434606.1"/>
    </source>
</evidence>
<keyword evidence="2" id="KW-1185">Reference proteome</keyword>
<comment type="caution">
    <text evidence="1">The sequence shown here is derived from an EMBL/GenBank/DDBJ whole genome shotgun (WGS) entry which is preliminary data.</text>
</comment>
<sequence length="284" mass="30958">MVSKSSSQLIKSATSTHCWVKAFARSCASLIHSLPADCQMSSNQLAGGLPTILRPSLHAKNGYSPAKDDVEDDKESAPDNIEGFTLDEGLLFGSVAVLFSLLPAGSSALGSVDNCSVPPRNSRSSSTPGGGGHAHEQNSSRATTKLEIRTGGMLVWSPCCVRVSRWLLARRLRGGCCWRRPCRRARVETKDGRITGQRPAKLYEIYLQAARVTARRQASRSACSAILPGLLFRVSSETPCPDGRFCPAHWLCCEEGCCAPATAPPRRDHENVLKELRYPWYAQW</sequence>
<protein>
    <submittedName>
        <fullName evidence="1">Uncharacterized protein</fullName>
    </submittedName>
</protein>